<dbReference type="AlphaFoldDB" id="A0AB39VGL4"/>
<reference evidence="1" key="1">
    <citation type="submission" date="2024-07" db="EMBL/GenBank/DDBJ databases">
        <authorList>
            <person name="Li X.-J."/>
            <person name="Wang X."/>
        </authorList>
    </citation>
    <scope>NUCLEOTIDE SEQUENCE</scope>
    <source>
        <strain evidence="1">HSP-334</strain>
    </source>
</reference>
<dbReference type="KEGG" id="lrug:AB8B22_08470"/>
<gene>
    <name evidence="1" type="ORF">AB8B22_08470</name>
</gene>
<sequence length="517" mass="57961">MNLIDRIVMAIDPKKGIERYYARKKIEILNTGYSNHGASTTKKTMIGWQSAGGGVKKDIYKNRKKLVERSRDLYMGVATATGALKTINTNVIGSGLRLKAAIDNETIGISDEEAEKVENLIEREFDLWANDKIDNLGIMNFYQLQELVFLTVLMNGECFIKLNYFETPKQPYNLKLEVLEPDRVYTPNSLLSDKSVVEGVKIDKNGRIEGYYISSEHPLDATGLVTEKYIKTYGNENQRNLIHLLFTERPEQIRGIPVLSPVIEPLRQLGNYTEAELTAAVISGLYAVFIESDANNIEGADTGELESVRNDLLVDGEDDTTIELAPGMVIGLNPGEKANTANPGRPNTNFDPFVTSILRQIGSALEVPYELLIKNFTSSYSASRAALLEAWKMFRKRREWFAANFTQIVYEEWLNEAFLLGRIDLKNYGTDILIDKAWSKSQWNGPSQGQIDPLKEANAAVIRINNGLSTRTRETAELNGGDFEQNVRILAKENKLLKEKGVAINAETTKILESSED</sequence>
<protein>
    <submittedName>
        <fullName evidence="1">Phage portal protein</fullName>
    </submittedName>
</protein>
<dbReference type="GO" id="GO:0019068">
    <property type="term" value="P:virion assembly"/>
    <property type="evidence" value="ECO:0007669"/>
    <property type="project" value="InterPro"/>
</dbReference>
<proteinExistence type="predicted"/>
<organism evidence="1">
    <name type="scientific">Leptotrichia rugosa</name>
    <dbReference type="NCBI Taxonomy" id="3239302"/>
    <lineage>
        <taxon>Bacteria</taxon>
        <taxon>Fusobacteriati</taxon>
        <taxon>Fusobacteriota</taxon>
        <taxon>Fusobacteriia</taxon>
        <taxon>Fusobacteriales</taxon>
        <taxon>Leptotrichiaceae</taxon>
        <taxon>Leptotrichia</taxon>
    </lineage>
</organism>
<dbReference type="NCBIfam" id="TIGR01539">
    <property type="entry name" value="portal_lambda"/>
    <property type="match status" value="1"/>
</dbReference>
<dbReference type="InterPro" id="IPR006429">
    <property type="entry name" value="Phage_lambda_portal"/>
</dbReference>
<dbReference type="GO" id="GO:0005198">
    <property type="term" value="F:structural molecule activity"/>
    <property type="evidence" value="ECO:0007669"/>
    <property type="project" value="InterPro"/>
</dbReference>
<dbReference type="EMBL" id="CP165644">
    <property type="protein sequence ID" value="XDU66437.1"/>
    <property type="molecule type" value="Genomic_DNA"/>
</dbReference>
<accession>A0AB39VGL4</accession>
<dbReference type="Pfam" id="PF05136">
    <property type="entry name" value="Phage_portal_2"/>
    <property type="match status" value="1"/>
</dbReference>
<evidence type="ECO:0000313" key="1">
    <source>
        <dbReference type="EMBL" id="XDU66437.1"/>
    </source>
</evidence>
<dbReference type="RefSeq" id="WP_369710782.1">
    <property type="nucleotide sequence ID" value="NZ_CP165644.1"/>
</dbReference>
<name>A0AB39VGL4_9FUSO</name>